<dbReference type="EMBL" id="CP054492">
    <property type="protein sequence ID" value="QOY52606.1"/>
    <property type="molecule type" value="Genomic_DNA"/>
</dbReference>
<gene>
    <name evidence="3" type="ORF">HUE88_02645</name>
</gene>
<name>A0A7S7LW82_9BACT</name>
<dbReference type="InterPro" id="IPR051803">
    <property type="entry name" value="TA_system_RelE-like_toxin"/>
</dbReference>
<dbReference type="AlphaFoldDB" id="A0A7S7LW82"/>
<reference evidence="3 4" key="1">
    <citation type="submission" date="2020-05" db="EMBL/GenBank/DDBJ databases">
        <title>Sulfurimonas marisnigri, sp. nov., and Sulfurimonas baltica, sp. nov., manganese oxide reducing chemolithoautotrophs of the class Epsilonproteobacteria isolated from the pelagic redoxclines of the Black and Baltic Seas and emended description of the genus Sulfurimonas.</title>
        <authorList>
            <person name="Henkel J.V."/>
            <person name="Laudan C."/>
            <person name="Werner J."/>
            <person name="Neu T."/>
            <person name="Plewe S."/>
            <person name="Sproer C."/>
            <person name="Bunk B."/>
            <person name="Schulz-Vogt H.N."/>
        </authorList>
    </citation>
    <scope>NUCLEOTIDE SEQUENCE [LARGE SCALE GENOMIC DNA]</scope>
    <source>
        <strain evidence="3 4">GD2</strain>
    </source>
</reference>
<keyword evidence="4" id="KW-1185">Reference proteome</keyword>
<evidence type="ECO:0000256" key="2">
    <source>
        <dbReference type="ARBA" id="ARBA00022649"/>
    </source>
</evidence>
<dbReference type="RefSeq" id="WP_194370809.1">
    <property type="nucleotide sequence ID" value="NZ_CP054492.1"/>
</dbReference>
<dbReference type="PANTHER" id="PTHR33755:SF5">
    <property type="entry name" value="TYPE II TOXIN-ANTITOXIN SYSTEM RELE_PARE FAMILY TOXIN"/>
    <property type="match status" value="1"/>
</dbReference>
<dbReference type="InterPro" id="IPR007712">
    <property type="entry name" value="RelE/ParE_toxin"/>
</dbReference>
<comment type="similarity">
    <text evidence="1">Belongs to the RelE toxin family.</text>
</comment>
<accession>A0A7S7LW82</accession>
<evidence type="ECO:0000256" key="1">
    <source>
        <dbReference type="ARBA" id="ARBA00006226"/>
    </source>
</evidence>
<dbReference type="Pfam" id="PF05016">
    <property type="entry name" value="ParE_toxin"/>
    <property type="match status" value="1"/>
</dbReference>
<dbReference type="Proteomes" id="UP000593994">
    <property type="component" value="Chromosome"/>
</dbReference>
<evidence type="ECO:0000313" key="3">
    <source>
        <dbReference type="EMBL" id="QOY52606.1"/>
    </source>
</evidence>
<dbReference type="Gene3D" id="3.30.2310.20">
    <property type="entry name" value="RelE-like"/>
    <property type="match status" value="1"/>
</dbReference>
<keyword evidence="2" id="KW-1277">Toxin-antitoxin system</keyword>
<protein>
    <submittedName>
        <fullName evidence="3">Type II toxin-antitoxin system RelE/ParE family toxin</fullName>
    </submittedName>
</protein>
<proteinExistence type="inferred from homology"/>
<dbReference type="PANTHER" id="PTHR33755">
    <property type="entry name" value="TOXIN PARE1-RELATED"/>
    <property type="match status" value="1"/>
</dbReference>
<evidence type="ECO:0000313" key="4">
    <source>
        <dbReference type="Proteomes" id="UP000593994"/>
    </source>
</evidence>
<dbReference type="KEGG" id="sbal:HUE88_02645"/>
<organism evidence="3 4">
    <name type="scientific">Candidatus Sulfurimonas baltica</name>
    <dbReference type="NCBI Taxonomy" id="2740404"/>
    <lineage>
        <taxon>Bacteria</taxon>
        <taxon>Pseudomonadati</taxon>
        <taxon>Campylobacterota</taxon>
        <taxon>Epsilonproteobacteria</taxon>
        <taxon>Campylobacterales</taxon>
        <taxon>Sulfurimonadaceae</taxon>
        <taxon>Sulfurimonas</taxon>
    </lineage>
</organism>
<dbReference type="InterPro" id="IPR035093">
    <property type="entry name" value="RelE/ParE_toxin_dom_sf"/>
</dbReference>
<sequence>MVTINWTDEASFWLKDIHDYIAQDNPKIAKKVVNEIFTKTQILSTFPKVGYAYENDSNNEVRILLYGHYRIAYLIKDTETIDILGVFHGALAIERYL</sequence>